<protein>
    <submittedName>
        <fullName evidence="1">Uncharacterized protein</fullName>
    </submittedName>
</protein>
<proteinExistence type="predicted"/>
<dbReference type="Proteomes" id="UP000012227">
    <property type="component" value="Unassembled WGS sequence"/>
</dbReference>
<evidence type="ECO:0000313" key="2">
    <source>
        <dbReference type="Proteomes" id="UP000012227"/>
    </source>
</evidence>
<comment type="caution">
    <text evidence="1">The sequence shown here is derived from an EMBL/GenBank/DDBJ whole genome shotgun (WGS) entry which is preliminary data.</text>
</comment>
<evidence type="ECO:0000313" key="1">
    <source>
        <dbReference type="EMBL" id="EMY69937.1"/>
    </source>
</evidence>
<gene>
    <name evidence="1" type="ORF">LEP1GSC199_2416</name>
</gene>
<organism evidence="1 2">
    <name type="scientific">Leptospira vanthielii serovar Holland str. Waz Holland = ATCC 700522</name>
    <dbReference type="NCBI Taxonomy" id="1218591"/>
    <lineage>
        <taxon>Bacteria</taxon>
        <taxon>Pseudomonadati</taxon>
        <taxon>Spirochaetota</taxon>
        <taxon>Spirochaetia</taxon>
        <taxon>Leptospirales</taxon>
        <taxon>Leptospiraceae</taxon>
        <taxon>Leptospira</taxon>
    </lineage>
</organism>
<sequence>MKEKNRDGTVPGYPRKKWNHFCSDPVLGGSSQSISLKTNIL</sequence>
<dbReference type="EMBL" id="AOGY02000042">
    <property type="protein sequence ID" value="EMY69937.1"/>
    <property type="molecule type" value="Genomic_DNA"/>
</dbReference>
<accession>N1W9Q3</accession>
<dbReference type="AlphaFoldDB" id="N1W9Q3"/>
<reference evidence="1 2" key="1">
    <citation type="submission" date="2013-03" db="EMBL/GenBank/DDBJ databases">
        <authorList>
            <person name="Harkins D.M."/>
            <person name="Durkin A.S."/>
            <person name="Brinkac L.M."/>
            <person name="Haft D.H."/>
            <person name="Selengut J.D."/>
            <person name="Sanka R."/>
            <person name="DePew J."/>
            <person name="Purushe J."/>
            <person name="Galloway R.L."/>
            <person name="Vinetz J.M."/>
            <person name="Sutton G.G."/>
            <person name="Nierman W.C."/>
            <person name="Fouts D.E."/>
        </authorList>
    </citation>
    <scope>NUCLEOTIDE SEQUENCE [LARGE SCALE GENOMIC DNA]</scope>
    <source>
        <strain evidence="1 2">Waz Holland</strain>
    </source>
</reference>
<name>N1W9Q3_9LEPT</name>